<dbReference type="PANTHER" id="PTHR22936:SF99">
    <property type="entry name" value="RHOMBOID-LIKE PROTEASE"/>
    <property type="match status" value="1"/>
</dbReference>
<dbReference type="EMBL" id="CAJHUC010001399">
    <property type="protein sequence ID" value="CAD7700977.1"/>
    <property type="molecule type" value="Genomic_DNA"/>
</dbReference>
<comment type="catalytic activity">
    <reaction evidence="6">
        <text>Cleaves type-1 transmembrane domains using a catalytic dyad composed of serine and histidine that are contributed by different transmembrane domains.</text>
        <dbReference type="EC" id="3.4.21.105"/>
    </reaction>
</comment>
<dbReference type="InterPro" id="IPR035952">
    <property type="entry name" value="Rhomboid-like_sf"/>
</dbReference>
<organism evidence="8 9">
    <name type="scientific">Ostreobium quekettii</name>
    <dbReference type="NCBI Taxonomy" id="121088"/>
    <lineage>
        <taxon>Eukaryota</taxon>
        <taxon>Viridiplantae</taxon>
        <taxon>Chlorophyta</taxon>
        <taxon>core chlorophytes</taxon>
        <taxon>Ulvophyceae</taxon>
        <taxon>TCBD clade</taxon>
        <taxon>Bryopsidales</taxon>
        <taxon>Ostreobineae</taxon>
        <taxon>Ostreobiaceae</taxon>
        <taxon>Ostreobium</taxon>
    </lineage>
</organism>
<feature type="transmembrane region" description="Helical" evidence="6">
    <location>
        <begin position="79"/>
        <end position="97"/>
    </location>
</feature>
<feature type="transmembrane region" description="Helical" evidence="6">
    <location>
        <begin position="231"/>
        <end position="252"/>
    </location>
</feature>
<dbReference type="SUPFAM" id="SSF144091">
    <property type="entry name" value="Rhomboid-like"/>
    <property type="match status" value="1"/>
</dbReference>
<evidence type="ECO:0000313" key="9">
    <source>
        <dbReference type="Proteomes" id="UP000708148"/>
    </source>
</evidence>
<feature type="transmembrane region" description="Helical" evidence="6">
    <location>
        <begin position="317"/>
        <end position="338"/>
    </location>
</feature>
<dbReference type="GO" id="GO:0016020">
    <property type="term" value="C:membrane"/>
    <property type="evidence" value="ECO:0007669"/>
    <property type="project" value="UniProtKB-SubCell"/>
</dbReference>
<dbReference type="GO" id="GO:0006508">
    <property type="term" value="P:proteolysis"/>
    <property type="evidence" value="ECO:0007669"/>
    <property type="project" value="UniProtKB-KW"/>
</dbReference>
<comment type="function">
    <text evidence="6">Serine protease involved in intramembrane proteolysis.</text>
</comment>
<dbReference type="Gene3D" id="1.20.1540.10">
    <property type="entry name" value="Rhomboid-like"/>
    <property type="match status" value="1"/>
</dbReference>
<evidence type="ECO:0000256" key="6">
    <source>
        <dbReference type="RuleBase" id="RU362115"/>
    </source>
</evidence>
<comment type="caution">
    <text evidence="8">The sequence shown here is derived from an EMBL/GenBank/DDBJ whole genome shotgun (WGS) entry which is preliminary data.</text>
</comment>
<reference evidence="8" key="1">
    <citation type="submission" date="2020-12" db="EMBL/GenBank/DDBJ databases">
        <authorList>
            <person name="Iha C."/>
        </authorList>
    </citation>
    <scope>NUCLEOTIDE SEQUENCE</scope>
</reference>
<evidence type="ECO:0000313" key="8">
    <source>
        <dbReference type="EMBL" id="CAD7700977.1"/>
    </source>
</evidence>
<dbReference type="EC" id="3.4.21.105" evidence="6"/>
<protein>
    <recommendedName>
        <fullName evidence="6">RHOMBOID-like protein</fullName>
        <ecNumber evidence="6">3.4.21.105</ecNumber>
    </recommendedName>
</protein>
<feature type="transmembrane region" description="Helical" evidence="6">
    <location>
        <begin position="287"/>
        <end position="305"/>
    </location>
</feature>
<evidence type="ECO:0000259" key="7">
    <source>
        <dbReference type="Pfam" id="PF01694"/>
    </source>
</evidence>
<evidence type="ECO:0000256" key="5">
    <source>
        <dbReference type="ARBA" id="ARBA00023136"/>
    </source>
</evidence>
<proteinExistence type="inferred from homology"/>
<evidence type="ECO:0000256" key="4">
    <source>
        <dbReference type="ARBA" id="ARBA00022989"/>
    </source>
</evidence>
<sequence length="352" mass="39457">MISDRSFSAGDRLAAAVRLELAFRGTPYREKPLLIEALQKREVGIYDGMVDMILNELFITGEKLFLWFSPAECGEHKLIFTWVLALSLLVVFFYMCGEFPSHMLQRQNEMSISCQEDDVGYGPTILTHWISNSGVWCFKNVPEWTFSSEYVITWGARYGPALAKEGGGRLWFTSMFVHQSFRHMFSNLLLALALSIQIEVKYGWWRSACLWWISHVGGAFFSAAFEDPCVAVVGASGGVFGFIGLFVADMVLNFSTIRRPILRSFMIVMFLMYFVVAVATSEVGVSHLSHVGGLVCGLFPAFLFLPKLNDERVEAWFPIVGGFVMLVVFVSLPAYVYAHVLDSLDCGSAQEA</sequence>
<keyword evidence="4 6" id="KW-1133">Transmembrane helix</keyword>
<keyword evidence="9" id="KW-1185">Reference proteome</keyword>
<name>A0A8S1J5E9_9CHLO</name>
<dbReference type="Proteomes" id="UP000708148">
    <property type="component" value="Unassembled WGS sequence"/>
</dbReference>
<comment type="similarity">
    <text evidence="2 6">Belongs to the peptidase S54 family.</text>
</comment>
<keyword evidence="6" id="KW-0378">Hydrolase</keyword>
<feature type="transmembrane region" description="Helical" evidence="6">
    <location>
        <begin position="204"/>
        <end position="225"/>
    </location>
</feature>
<evidence type="ECO:0000256" key="3">
    <source>
        <dbReference type="ARBA" id="ARBA00022692"/>
    </source>
</evidence>
<keyword evidence="5 6" id="KW-0472">Membrane</keyword>
<dbReference type="InterPro" id="IPR022764">
    <property type="entry name" value="Peptidase_S54_rhomboid_dom"/>
</dbReference>
<dbReference type="AlphaFoldDB" id="A0A8S1J5E9"/>
<keyword evidence="3 6" id="KW-0812">Transmembrane</keyword>
<evidence type="ECO:0000256" key="1">
    <source>
        <dbReference type="ARBA" id="ARBA00004141"/>
    </source>
</evidence>
<feature type="domain" description="Peptidase S54 rhomboid" evidence="7">
    <location>
        <begin position="171"/>
        <end position="306"/>
    </location>
</feature>
<keyword evidence="6" id="KW-0720">Serine protease</keyword>
<dbReference type="PANTHER" id="PTHR22936">
    <property type="entry name" value="RHOMBOID-RELATED"/>
    <property type="match status" value="1"/>
</dbReference>
<accession>A0A8S1J5E9</accession>
<dbReference type="InterPro" id="IPR002610">
    <property type="entry name" value="Peptidase_S54_rhomboid-like"/>
</dbReference>
<dbReference type="OrthoDB" id="418595at2759"/>
<gene>
    <name evidence="8" type="ORF">OSTQU699_LOCUS6336</name>
</gene>
<comment type="caution">
    <text evidence="6">Lacks conserved residue(s) required for the propagation of feature annotation.</text>
</comment>
<feature type="transmembrane region" description="Helical" evidence="6">
    <location>
        <begin position="264"/>
        <end position="281"/>
    </location>
</feature>
<evidence type="ECO:0000256" key="2">
    <source>
        <dbReference type="ARBA" id="ARBA00009045"/>
    </source>
</evidence>
<dbReference type="Pfam" id="PF01694">
    <property type="entry name" value="Rhomboid"/>
    <property type="match status" value="1"/>
</dbReference>
<dbReference type="GO" id="GO:0004252">
    <property type="term" value="F:serine-type endopeptidase activity"/>
    <property type="evidence" value="ECO:0007669"/>
    <property type="project" value="InterPro"/>
</dbReference>
<keyword evidence="6" id="KW-0645">Protease</keyword>
<comment type="subcellular location">
    <subcellularLocation>
        <location evidence="1 6">Membrane</location>
        <topology evidence="1 6">Multi-pass membrane protein</topology>
    </subcellularLocation>
</comment>